<organism evidence="2 3">
    <name type="scientific">Viridibacterium curvum</name>
    <dbReference type="NCBI Taxonomy" id="1101404"/>
    <lineage>
        <taxon>Bacteria</taxon>
        <taxon>Pseudomonadati</taxon>
        <taxon>Pseudomonadota</taxon>
        <taxon>Betaproteobacteria</taxon>
        <taxon>Rhodocyclales</taxon>
        <taxon>Rhodocyclaceae</taxon>
        <taxon>Viridibacterium</taxon>
    </lineage>
</organism>
<dbReference type="EMBL" id="BAABLD010000005">
    <property type="protein sequence ID" value="GAA5162113.1"/>
    <property type="molecule type" value="Genomic_DNA"/>
</dbReference>
<proteinExistence type="predicted"/>
<gene>
    <name evidence="2" type="ORF">GCM10025770_12440</name>
</gene>
<comment type="caution">
    <text evidence="2">The sequence shown here is derived from an EMBL/GenBank/DDBJ whole genome shotgun (WGS) entry which is preliminary data.</text>
</comment>
<dbReference type="Proteomes" id="UP001500547">
    <property type="component" value="Unassembled WGS sequence"/>
</dbReference>
<keyword evidence="3" id="KW-1185">Reference proteome</keyword>
<evidence type="ECO:0008006" key="4">
    <source>
        <dbReference type="Google" id="ProtNLM"/>
    </source>
</evidence>
<feature type="region of interest" description="Disordered" evidence="1">
    <location>
        <begin position="169"/>
        <end position="205"/>
    </location>
</feature>
<reference evidence="3" key="1">
    <citation type="journal article" date="2019" name="Int. J. Syst. Evol. Microbiol.">
        <title>The Global Catalogue of Microorganisms (GCM) 10K type strain sequencing project: providing services to taxonomists for standard genome sequencing and annotation.</title>
        <authorList>
            <consortium name="The Broad Institute Genomics Platform"/>
            <consortium name="The Broad Institute Genome Sequencing Center for Infectious Disease"/>
            <person name="Wu L."/>
            <person name="Ma J."/>
        </authorList>
    </citation>
    <scope>NUCLEOTIDE SEQUENCE [LARGE SCALE GENOMIC DNA]</scope>
    <source>
        <strain evidence="3">JCM 18715</strain>
    </source>
</reference>
<evidence type="ECO:0000256" key="1">
    <source>
        <dbReference type="SAM" id="MobiDB-lite"/>
    </source>
</evidence>
<accession>A0ABP9QHQ4</accession>
<dbReference type="RefSeq" id="WP_345532019.1">
    <property type="nucleotide sequence ID" value="NZ_BAABLD010000005.1"/>
</dbReference>
<name>A0ABP9QHQ4_9RHOO</name>
<sequence>MNATEETVVFKHELGYAIAQWGYVEGQLLRIVLECVAIPERPAFAITYHSIENFRSKLNVCDNLVTHKFSKSPAFQKWRSAKDRTSQMAAKRNKIAHGWHRLYINNAAGRRWAIVPLHHADGELLHADGEKPPSGAICLRDLAIFHLEFHALTTQLCNVHEMLCGRPAPFPESDEQPKSPPTLRQLTNQIRVELGFPQKPSRKKS</sequence>
<evidence type="ECO:0000313" key="3">
    <source>
        <dbReference type="Proteomes" id="UP001500547"/>
    </source>
</evidence>
<evidence type="ECO:0000313" key="2">
    <source>
        <dbReference type="EMBL" id="GAA5162113.1"/>
    </source>
</evidence>
<protein>
    <recommendedName>
        <fullName evidence="4">HNH endonuclease</fullName>
    </recommendedName>
</protein>